<sequence>MAEKSIPTSILIVGSGVFGLGTAYSLTQNPLFASTKITLLDRLPFPAADAASVDTSRIVRADYADIAYSSLAFEAQEKWRKEWWGQNGIYHEPGLAVICNSADEAGVGNGELGREYMRKSMANVTALGLKPGKKSEGGEVEALESTDDIRRVCGKLAAGSGTTKEKKAHSAIGDFGYVNWRSGWADAEAGLVALLTKVEATKRVTFLHGTVTRLHFSDDSVRGVEAQLAGQESTSKTLTADLVFLATGAWTPALIDTRGVCSATGQVLTYMRITDAEESQLAHNPTILNESSGLFIIPPRKNLLKVARHGYGYANPTTIAHPERPGEEITVSLPRTHISTPDLAVPTEGQVACRKFVSELFPSLAHRPFTHSRICWYTDTAKGDWLITYHPKYKNLFVATGGSGHAYKYLPVIGDNVVQTILGKTPELFRGKWEWPAVRGVEDQVWTEDWRGGRKGMVLDEELRAGLEVKSKL</sequence>
<evidence type="ECO:0000256" key="5">
    <source>
        <dbReference type="ARBA" id="ARBA00023002"/>
    </source>
</evidence>
<reference evidence="7 8" key="1">
    <citation type="submission" date="2024-07" db="EMBL/GenBank/DDBJ databases">
        <title>Draft sequence of the Neodothiora populina.</title>
        <authorList>
            <person name="Drown D.D."/>
            <person name="Schuette U.S."/>
            <person name="Buechlein A.B."/>
            <person name="Rusch D.R."/>
            <person name="Winton L.W."/>
            <person name="Adams G.A."/>
        </authorList>
    </citation>
    <scope>NUCLEOTIDE SEQUENCE [LARGE SCALE GENOMIC DNA]</scope>
    <source>
        <strain evidence="7 8">CPC 39397</strain>
    </source>
</reference>
<dbReference type="InterPro" id="IPR006076">
    <property type="entry name" value="FAD-dep_OxRdtase"/>
</dbReference>
<dbReference type="Proteomes" id="UP001562354">
    <property type="component" value="Unassembled WGS sequence"/>
</dbReference>
<comment type="similarity">
    <text evidence="2">Belongs to the MSOX/MTOX family.</text>
</comment>
<dbReference type="Pfam" id="PF01266">
    <property type="entry name" value="DAO"/>
    <property type="match status" value="1"/>
</dbReference>
<evidence type="ECO:0000256" key="2">
    <source>
        <dbReference type="ARBA" id="ARBA00010989"/>
    </source>
</evidence>
<dbReference type="RefSeq" id="XP_069199119.1">
    <property type="nucleotide sequence ID" value="XM_069342615.1"/>
</dbReference>
<comment type="cofactor">
    <cofactor evidence="1">
        <name>FAD</name>
        <dbReference type="ChEBI" id="CHEBI:57692"/>
    </cofactor>
</comment>
<evidence type="ECO:0000256" key="4">
    <source>
        <dbReference type="ARBA" id="ARBA00022827"/>
    </source>
</evidence>
<keyword evidence="5" id="KW-0560">Oxidoreductase</keyword>
<comment type="caution">
    <text evidence="7">The sequence shown here is derived from an EMBL/GenBank/DDBJ whole genome shotgun (WGS) entry which is preliminary data.</text>
</comment>
<dbReference type="Gene3D" id="3.30.9.10">
    <property type="entry name" value="D-Amino Acid Oxidase, subunit A, domain 2"/>
    <property type="match status" value="1"/>
</dbReference>
<keyword evidence="4" id="KW-0274">FAD</keyword>
<organism evidence="7 8">
    <name type="scientific">Neodothiora populina</name>
    <dbReference type="NCBI Taxonomy" id="2781224"/>
    <lineage>
        <taxon>Eukaryota</taxon>
        <taxon>Fungi</taxon>
        <taxon>Dikarya</taxon>
        <taxon>Ascomycota</taxon>
        <taxon>Pezizomycotina</taxon>
        <taxon>Dothideomycetes</taxon>
        <taxon>Dothideomycetidae</taxon>
        <taxon>Dothideales</taxon>
        <taxon>Dothioraceae</taxon>
        <taxon>Neodothiora</taxon>
    </lineage>
</organism>
<dbReference type="EMBL" id="JBFMKM010000012">
    <property type="protein sequence ID" value="KAL1302843.1"/>
    <property type="molecule type" value="Genomic_DNA"/>
</dbReference>
<evidence type="ECO:0000313" key="8">
    <source>
        <dbReference type="Proteomes" id="UP001562354"/>
    </source>
</evidence>
<evidence type="ECO:0000259" key="6">
    <source>
        <dbReference type="Pfam" id="PF01266"/>
    </source>
</evidence>
<accession>A0ABR3PA98</accession>
<dbReference type="SUPFAM" id="SSF51905">
    <property type="entry name" value="FAD/NAD(P)-binding domain"/>
    <property type="match status" value="1"/>
</dbReference>
<evidence type="ECO:0000256" key="1">
    <source>
        <dbReference type="ARBA" id="ARBA00001974"/>
    </source>
</evidence>
<dbReference type="Gene3D" id="3.50.50.60">
    <property type="entry name" value="FAD/NAD(P)-binding domain"/>
    <property type="match status" value="1"/>
</dbReference>
<dbReference type="InterPro" id="IPR036188">
    <property type="entry name" value="FAD/NAD-bd_sf"/>
</dbReference>
<keyword evidence="3" id="KW-0285">Flavoprotein</keyword>
<protein>
    <recommendedName>
        <fullName evidence="6">FAD dependent oxidoreductase domain-containing protein</fullName>
    </recommendedName>
</protein>
<name>A0ABR3PA98_9PEZI</name>
<evidence type="ECO:0000313" key="7">
    <source>
        <dbReference type="EMBL" id="KAL1302843.1"/>
    </source>
</evidence>
<feature type="domain" description="FAD dependent oxidoreductase" evidence="6">
    <location>
        <begin position="10"/>
        <end position="418"/>
    </location>
</feature>
<keyword evidence="8" id="KW-1185">Reference proteome</keyword>
<dbReference type="PANTHER" id="PTHR10961:SF46">
    <property type="entry name" value="PEROXISOMAL SARCOSINE OXIDASE"/>
    <property type="match status" value="1"/>
</dbReference>
<evidence type="ECO:0000256" key="3">
    <source>
        <dbReference type="ARBA" id="ARBA00022630"/>
    </source>
</evidence>
<gene>
    <name evidence="7" type="ORF">AAFC00_003175</name>
</gene>
<dbReference type="InterPro" id="IPR045170">
    <property type="entry name" value="MTOX"/>
</dbReference>
<dbReference type="GeneID" id="95976877"/>
<proteinExistence type="inferred from homology"/>
<dbReference type="PANTHER" id="PTHR10961">
    <property type="entry name" value="PEROXISOMAL SARCOSINE OXIDASE"/>
    <property type="match status" value="1"/>
</dbReference>
<dbReference type="SUPFAM" id="SSF54373">
    <property type="entry name" value="FAD-linked reductases, C-terminal domain"/>
    <property type="match status" value="1"/>
</dbReference>